<feature type="transmembrane region" description="Helical" evidence="2">
    <location>
        <begin position="132"/>
        <end position="154"/>
    </location>
</feature>
<dbReference type="OrthoDB" id="4065319at2759"/>
<dbReference type="GeneID" id="64857178"/>
<dbReference type="GO" id="GO:0000324">
    <property type="term" value="C:fungal-type vacuole"/>
    <property type="evidence" value="ECO:0007669"/>
    <property type="project" value="TreeGrafter"/>
</dbReference>
<feature type="chain" id="PRO_5034600381" evidence="3">
    <location>
        <begin position="25"/>
        <end position="376"/>
    </location>
</feature>
<keyword evidence="5" id="KW-1185">Reference proteome</keyword>
<keyword evidence="2" id="KW-0472">Membrane</keyword>
<proteinExistence type="predicted"/>
<evidence type="ECO:0000313" key="4">
    <source>
        <dbReference type="EMBL" id="CAB4254192.1"/>
    </source>
</evidence>
<evidence type="ECO:0000256" key="3">
    <source>
        <dbReference type="SAM" id="SignalP"/>
    </source>
</evidence>
<keyword evidence="2" id="KW-1133">Transmembrane helix</keyword>
<evidence type="ECO:0000313" key="5">
    <source>
        <dbReference type="Proteomes" id="UP000644660"/>
    </source>
</evidence>
<feature type="compositionally biased region" description="Low complexity" evidence="1">
    <location>
        <begin position="42"/>
        <end position="69"/>
    </location>
</feature>
<dbReference type="PANTHER" id="PTHR36089:SF1">
    <property type="entry name" value="CHITIN SYNTHASE 3 COMPLEX PROTEIN CSI2-RELATED"/>
    <property type="match status" value="1"/>
</dbReference>
<keyword evidence="2" id="KW-0812">Transmembrane</keyword>
<evidence type="ECO:0000256" key="1">
    <source>
        <dbReference type="SAM" id="MobiDB-lite"/>
    </source>
</evidence>
<gene>
    <name evidence="4" type="ORF">KABA2_04S00682</name>
</gene>
<dbReference type="GO" id="GO:0005935">
    <property type="term" value="C:cellular bud neck"/>
    <property type="evidence" value="ECO:0007669"/>
    <property type="project" value="TreeGrafter"/>
</dbReference>
<reference evidence="4 5" key="1">
    <citation type="submission" date="2020-05" db="EMBL/GenBank/DDBJ databases">
        <authorList>
            <person name="Casaregola S."/>
            <person name="Devillers H."/>
            <person name="Grondin C."/>
        </authorList>
    </citation>
    <scope>NUCLEOTIDE SEQUENCE [LARGE SCALE GENOMIC DNA]</scope>
    <source>
        <strain evidence="4 5">CLIB 1767</strain>
    </source>
</reference>
<dbReference type="AlphaFoldDB" id="A0A8H2ZH54"/>
<feature type="region of interest" description="Disordered" evidence="1">
    <location>
        <begin position="33"/>
        <end position="69"/>
    </location>
</feature>
<name>A0A8H2ZH54_9SACH</name>
<protein>
    <submittedName>
        <fullName evidence="4">Uncharacterized protein</fullName>
    </submittedName>
</protein>
<dbReference type="PANTHER" id="PTHR36089">
    <property type="entry name" value="CHITIN SYNTHASE 3 COMPLEX PROTEIN CSI2-RELATED"/>
    <property type="match status" value="1"/>
</dbReference>
<dbReference type="InterPro" id="IPR051009">
    <property type="entry name" value="PRM"/>
</dbReference>
<organism evidence="4 5">
    <name type="scientific">Maudiozyma barnettii</name>
    <dbReference type="NCBI Taxonomy" id="61262"/>
    <lineage>
        <taxon>Eukaryota</taxon>
        <taxon>Fungi</taxon>
        <taxon>Dikarya</taxon>
        <taxon>Ascomycota</taxon>
        <taxon>Saccharomycotina</taxon>
        <taxon>Saccharomycetes</taxon>
        <taxon>Saccharomycetales</taxon>
        <taxon>Saccharomycetaceae</taxon>
        <taxon>Maudiozyma</taxon>
    </lineage>
</organism>
<dbReference type="Proteomes" id="UP000644660">
    <property type="component" value="Unassembled WGS sequence"/>
</dbReference>
<dbReference type="EMBL" id="CAEFZW010000004">
    <property type="protein sequence ID" value="CAB4254192.1"/>
    <property type="molecule type" value="Genomic_DNA"/>
</dbReference>
<dbReference type="RefSeq" id="XP_041406036.1">
    <property type="nucleotide sequence ID" value="XM_041550102.1"/>
</dbReference>
<evidence type="ECO:0000256" key="2">
    <source>
        <dbReference type="SAM" id="Phobius"/>
    </source>
</evidence>
<feature type="signal peptide" evidence="3">
    <location>
        <begin position="1"/>
        <end position="24"/>
    </location>
</feature>
<keyword evidence="3" id="KW-0732">Signal</keyword>
<accession>A0A8H2ZH54</accession>
<sequence>MRMKYNNISIIFLFISILSIIVNASPAQYKPYQRRGLPGLKTTTSTTSASSSIATGDSDTNTSIGSNTTNSNVTSYSNSTIQIYTSNSSVITSIVRTTTSSLNYISNPVTIPNNNQMKNPNMIMRTSTDGTVFISFASCLGVIIIALFLTWAILGFKAWYRARHENHVKTMQDGYLTDPFSNRNATFGSDITNNSSNGGGLGFFGSDLASLVSSGSESYDDNEKNNDFGEKVLKTKSSRLSLYSLGSNSALNLLNSFENSDSSNKTKGPASKNIPANNARLSMFISPTEILQNETHQWNNSANASHESFFNSEISTPTAQASAVSTSQFIMNDYSEFNRNNATTTDPNEAKVKHFRPPSVHLDELLNLQDEDKSSP</sequence>
<comment type="caution">
    <text evidence="4">The sequence shown here is derived from an EMBL/GenBank/DDBJ whole genome shotgun (WGS) entry which is preliminary data.</text>
</comment>
<feature type="region of interest" description="Disordered" evidence="1">
    <location>
        <begin position="339"/>
        <end position="376"/>
    </location>
</feature>